<protein>
    <recommendedName>
        <fullName evidence="3">Zinc-finger domain-containing protein</fullName>
    </recommendedName>
</protein>
<evidence type="ECO:0008006" key="3">
    <source>
        <dbReference type="Google" id="ProtNLM"/>
    </source>
</evidence>
<comment type="caution">
    <text evidence="1">The sequence shown here is derived from an EMBL/GenBank/DDBJ whole genome shotgun (WGS) entry which is preliminary data.</text>
</comment>
<name>A0A367ZQ56_9BACT</name>
<accession>A0A367ZQ56</accession>
<reference evidence="1 2" key="1">
    <citation type="submission" date="2018-05" db="EMBL/GenBank/DDBJ databases">
        <title>A metagenomic window into the 2 km-deep terrestrial subsurface aquifer revealed taxonomically and functionally diverse microbial community comprising novel uncultured bacterial lineages.</title>
        <authorList>
            <person name="Kadnikov V.V."/>
            <person name="Mardanov A.V."/>
            <person name="Beletsky A.V."/>
            <person name="Banks D."/>
            <person name="Pimenov N.V."/>
            <person name="Frank Y.A."/>
            <person name="Karnachuk O.V."/>
            <person name="Ravin N.V."/>
        </authorList>
    </citation>
    <scope>NUCLEOTIDE SEQUENCE [LARGE SCALE GENOMIC DNA]</scope>
    <source>
        <strain evidence="1">BY5</strain>
    </source>
</reference>
<proteinExistence type="predicted"/>
<sequence length="339" mass="35027">MPCTKLEDWLQADDSLVGRGLPEGLQQHVTGCPECRDQWEAARLFRSSCQEVRVPKDMEQRVWNKVRQHLPTPANTGPETSGTGGTIALAGSTGLMLGAAVGLALLIGAALIWTRPAAPPPPTATVAEPAAETMQVTGQQAFLRRDVKEEPLSAVPRPWQEGDLLRLSGPGAAATLTGPGGTTLRVVGQGRLQRTPQGLKVLDGRFTLSCQGGSGPLLIGIPGGALRLERAVLRVDLQGDGGTLDLLEGRLDVEPAAGALPAFSWAAGTRLTVRAGAIADYPVAVPMTLPTSSVEPMTAGHPGVSPAGDPGALASLSNPVLPASGTMIQTGLGDLLRSP</sequence>
<dbReference type="EMBL" id="QOQW01000008">
    <property type="protein sequence ID" value="RCK80170.1"/>
    <property type="molecule type" value="Genomic_DNA"/>
</dbReference>
<organism evidence="1 2">
    <name type="scientific">Candidatus Ozemobacter sibiricus</name>
    <dbReference type="NCBI Taxonomy" id="2268124"/>
    <lineage>
        <taxon>Bacteria</taxon>
        <taxon>Candidatus Ozemobacteria</taxon>
        <taxon>Candidatus Ozemobacterales</taxon>
        <taxon>Candidatus Ozemobacteraceae</taxon>
        <taxon>Candidatus Ozemobacter</taxon>
    </lineage>
</organism>
<dbReference type="AlphaFoldDB" id="A0A367ZQ56"/>
<evidence type="ECO:0000313" key="1">
    <source>
        <dbReference type="EMBL" id="RCK80170.1"/>
    </source>
</evidence>
<gene>
    <name evidence="1" type="ORF">OZSIB_3674</name>
</gene>
<evidence type="ECO:0000313" key="2">
    <source>
        <dbReference type="Proteomes" id="UP000252355"/>
    </source>
</evidence>
<dbReference type="Proteomes" id="UP000252355">
    <property type="component" value="Unassembled WGS sequence"/>
</dbReference>